<evidence type="ECO:0000256" key="1">
    <source>
        <dbReference type="SAM" id="MobiDB-lite"/>
    </source>
</evidence>
<accession>A0A0P7B1D0</accession>
<feature type="non-terminal residue" evidence="2">
    <location>
        <position position="133"/>
    </location>
</feature>
<comment type="caution">
    <text evidence="2">The sequence shown here is derived from an EMBL/GenBank/DDBJ whole genome shotgun (WGS) entry which is preliminary data.</text>
</comment>
<sequence>MEPPPVYLLLQHGHAARHGQNLHVSKLILAVRPLAQVQHQPPAITRRTPRRPLGTQPLAANKLPDPTPPHLALPARQRNRRRPLEHQQAIDMRATRSAALGARIRVAPLKGAEQRAQRRPAREGAAARELHVL</sequence>
<feature type="region of interest" description="Disordered" evidence="1">
    <location>
        <begin position="110"/>
        <end position="133"/>
    </location>
</feature>
<name>A0A0P7B1D0_9HYPO</name>
<evidence type="ECO:0000313" key="3">
    <source>
        <dbReference type="Proteomes" id="UP000050424"/>
    </source>
</evidence>
<proteinExistence type="predicted"/>
<protein>
    <submittedName>
        <fullName evidence="2">Uncharacterized protein</fullName>
    </submittedName>
</protein>
<dbReference type="AlphaFoldDB" id="A0A0P7B1D0"/>
<gene>
    <name evidence="2" type="ORF">AK830_g11440</name>
</gene>
<reference evidence="2 3" key="1">
    <citation type="submission" date="2015-09" db="EMBL/GenBank/DDBJ databases">
        <title>Draft genome of a European isolate of the apple canker pathogen Neonectria ditissima.</title>
        <authorList>
            <person name="Gomez-Cortecero A."/>
            <person name="Harrison R.J."/>
            <person name="Armitage A.D."/>
        </authorList>
    </citation>
    <scope>NUCLEOTIDE SEQUENCE [LARGE SCALE GENOMIC DNA]</scope>
    <source>
        <strain evidence="2 3">R09/05</strain>
    </source>
</reference>
<keyword evidence="3" id="KW-1185">Reference proteome</keyword>
<dbReference type="Proteomes" id="UP000050424">
    <property type="component" value="Unassembled WGS sequence"/>
</dbReference>
<dbReference type="EMBL" id="LKCW01000273">
    <property type="protein sequence ID" value="KPM35126.1"/>
    <property type="molecule type" value="Genomic_DNA"/>
</dbReference>
<organism evidence="2 3">
    <name type="scientific">Neonectria ditissima</name>
    <dbReference type="NCBI Taxonomy" id="78410"/>
    <lineage>
        <taxon>Eukaryota</taxon>
        <taxon>Fungi</taxon>
        <taxon>Dikarya</taxon>
        <taxon>Ascomycota</taxon>
        <taxon>Pezizomycotina</taxon>
        <taxon>Sordariomycetes</taxon>
        <taxon>Hypocreomycetidae</taxon>
        <taxon>Hypocreales</taxon>
        <taxon>Nectriaceae</taxon>
        <taxon>Neonectria</taxon>
    </lineage>
</organism>
<feature type="compositionally biased region" description="Basic and acidic residues" evidence="1">
    <location>
        <begin position="112"/>
        <end position="133"/>
    </location>
</feature>
<feature type="region of interest" description="Disordered" evidence="1">
    <location>
        <begin position="36"/>
        <end position="92"/>
    </location>
</feature>
<evidence type="ECO:0000313" key="2">
    <source>
        <dbReference type="EMBL" id="KPM35126.1"/>
    </source>
</evidence>